<proteinExistence type="predicted"/>
<comment type="caution">
    <text evidence="1">The sequence shown here is derived from an EMBL/GenBank/DDBJ whole genome shotgun (WGS) entry which is preliminary data.</text>
</comment>
<dbReference type="EMBL" id="RQIS01000032">
    <property type="protein sequence ID" value="RQG99863.1"/>
    <property type="molecule type" value="Genomic_DNA"/>
</dbReference>
<dbReference type="RefSeq" id="WP_124153941.1">
    <property type="nucleotide sequence ID" value="NZ_RQIS01000032.1"/>
</dbReference>
<evidence type="ECO:0000313" key="1">
    <source>
        <dbReference type="EMBL" id="RQG99863.1"/>
    </source>
</evidence>
<reference evidence="1 2" key="1">
    <citation type="submission" date="2018-11" db="EMBL/GenBank/DDBJ databases">
        <title>Paraburkholderia sp. DHOA04, isolated from soil.</title>
        <authorList>
            <person name="Gao Z.-H."/>
            <person name="Qiu L.-H."/>
            <person name="Fu J.-C."/>
        </authorList>
    </citation>
    <scope>NUCLEOTIDE SEQUENCE [LARGE SCALE GENOMIC DNA]</scope>
    <source>
        <strain evidence="1 2">DHOA04</strain>
    </source>
</reference>
<gene>
    <name evidence="1" type="ORF">D1Y85_25970</name>
</gene>
<accession>A0A3N6M841</accession>
<protein>
    <submittedName>
        <fullName evidence="1">Uncharacterized protein</fullName>
    </submittedName>
</protein>
<dbReference type="AlphaFoldDB" id="A0A3N6M841"/>
<sequence>MTQKDAYIRAARAVVLANGYPPLLRDELLSRADGLNQNAIETDAIVTFGSDRLSFRRSQLYPAVALAFDRVSTPIIKSVACDEWTVAFASEAEPPNVVLVRDRQRILVAQFALLAPEAEGRLHAFQLITDQRRLPSDILDRWRALLSKRVPTDHEIMALRDDLQRTPVGAAEAICECLESGSLSLDILVPISETYYRQLVGGNGGALSMETHVAEVTAPFLAKLLVEGTRQSLSPAWALCSHQSISHLIEREWKGGDHVLADEFSWLTENGDPISCTGAIEVGLLRVRKSPTLSQSLAALINVFLDGEPDERRDPFDRLSALFNCIYGQMARRRVLTAWPPFARRMAALAHASLVYRHIRKIVGESTELDRWLRDVNEGYFVMQTLLDMRVEPRWFPELNSAEQLKNELLGRIWMAANAAPDAVTALGLAERLTGEAPESISQLIDRTAARLPGPLEGGVRSPIPLPPDVLNYIEACLKGAIDTTAFGSLINVSMLACVPDHLVDLACEAIERYHYQIPVNEQVPVSVCLLGLAGVAAVNRNTKLCETIHVLMRVGRHFDLGQLTVDEMFRVGALACAAHADLNDWTGRVGDFMTELSLQNLTLEDATILHSHLSTMCHLVPELWHTCGQAQAALGLVIGR</sequence>
<organism evidence="1 2">
    <name type="scientific">Paraburkholderia dinghuensis</name>
    <dbReference type="NCBI Taxonomy" id="2305225"/>
    <lineage>
        <taxon>Bacteria</taxon>
        <taxon>Pseudomonadati</taxon>
        <taxon>Pseudomonadota</taxon>
        <taxon>Betaproteobacteria</taxon>
        <taxon>Burkholderiales</taxon>
        <taxon>Burkholderiaceae</taxon>
        <taxon>Paraburkholderia</taxon>
    </lineage>
</organism>
<dbReference type="OrthoDB" id="8690404at2"/>
<dbReference type="Proteomes" id="UP000272778">
    <property type="component" value="Unassembled WGS sequence"/>
</dbReference>
<evidence type="ECO:0000313" key="2">
    <source>
        <dbReference type="Proteomes" id="UP000272778"/>
    </source>
</evidence>
<name>A0A3N6M841_9BURK</name>
<keyword evidence="2" id="KW-1185">Reference proteome</keyword>